<feature type="compositionally biased region" description="Polar residues" evidence="2">
    <location>
        <begin position="956"/>
        <end position="968"/>
    </location>
</feature>
<evidence type="ECO:0000313" key="5">
    <source>
        <dbReference type="EMBL" id="OWF43005.1"/>
    </source>
</evidence>
<dbReference type="PANTHER" id="PTHR15672:SF8">
    <property type="entry name" value="PROTEIN ENCORE"/>
    <property type="match status" value="1"/>
</dbReference>
<dbReference type="Pfam" id="PF12752">
    <property type="entry name" value="SUZ"/>
    <property type="match status" value="1"/>
</dbReference>
<dbReference type="PROSITE" id="PS51673">
    <property type="entry name" value="SUZ"/>
    <property type="match status" value="1"/>
</dbReference>
<dbReference type="OrthoDB" id="278430at2759"/>
<sequence length="1072" mass="116213">MTMATEYRSDSRGTKTLRKQPEIEEADEEENSPGSDQSDATIVAEKVDVCQSQSYGGGSPVSDSTTKPEVLCDETNNHTTQVHPKIKQLTRSQAFEDHSPPPEQQCSHSSPDLTPTNGVYLKTQTSKGTLEKTGSQSSEAGTSSSWSRDSSLDKGTYKDSTGINLEDFIRKTMNKTPKDRNMLLKLETDLTNFINEPKHHYLKFPQMSSYDRMLVHRIAAFFGLDHNVDQTGKCVIVNKTSNTRVPEFNFKEHVDARDSQKKITGIMRRMGVGSLDDKESYCRSLDKPMLGSKKAQSFEERQQQYEKVRQKIFSSCDEPIHYTEEEAPRIIKKPNRPSSLSKSNHEGQPWSSTDSSGYGTDSSVSRARGIPKANSFGGMGSVSYNNQALKFPHKSLSLSVEPSRSPIHSGMSSPMGQRILPTAPTPPGSHSDSSPLSRCSSSGPVQSPLSAGYTPGPGQVYWVASDIRNIPPGSVVINPQTGQPISNADGSLYHHMPGQGPTPTGQTVYTSPQYSSDVWTPSSETPAAELCRHLSMVSINQPSLENVEEPPGQTTGPGMQTTQYVLGAQPQGQVQQQSAQVVQTQYFPGGQQNMAGAVRYMYPVNYQVQGQTQQGQAHQTVVGMDNQSFPQTGNQFPPQVAGTYQGYPANGAPGAAPNVEQFSSNIAQNTYPVIQQGEGGVQTFSSYPSQYSQNNFGQQPQGTMFYSNTTNPQMGTTTGFQYQQQGPYPGQGNTAVTMSNQSVALQNVAQPIGPGVPSPGQASAATPSTPQYLYSTVPQYQGSTRPANPQLLHFHNVPAAGQSSQSMPMLRNMQLNMQFPVQVTALQQQQQQQQQHQQQHQGGMPGQMTVSAKGYPVDSSLPKVEGIDNKDYIMSGLSNIGSGLLAGPPRPAAPIIRPTTDVRFLGQAGFHPQIQVPFPSQPLSHQPQKIRASTGQSGSKQQRLKKSKSKEGQDGSLHSQDSTELQQSNVVEVYDLPGGLKRSEAEIYLKDLVTCGAQVQFINMDGSHGDHPNLTISNCKKVLAIFPNSSVAMSALQNHGSGSNSSRFKLQHISATTISSTGADHSNIGVKS</sequence>
<dbReference type="Gene3D" id="3.30.1370.50">
    <property type="entry name" value="R3H-like domain"/>
    <property type="match status" value="1"/>
</dbReference>
<dbReference type="Pfam" id="PF01424">
    <property type="entry name" value="R3H"/>
    <property type="match status" value="1"/>
</dbReference>
<dbReference type="InterPro" id="IPR051937">
    <property type="entry name" value="R3H_domain_containing"/>
</dbReference>
<feature type="compositionally biased region" description="Low complexity" evidence="2">
    <location>
        <begin position="135"/>
        <end position="149"/>
    </location>
</feature>
<proteinExistence type="predicted"/>
<evidence type="ECO:0000313" key="6">
    <source>
        <dbReference type="Proteomes" id="UP000242188"/>
    </source>
</evidence>
<evidence type="ECO:0000256" key="2">
    <source>
        <dbReference type="SAM" id="MobiDB-lite"/>
    </source>
</evidence>
<dbReference type="InterPro" id="IPR036867">
    <property type="entry name" value="R3H_dom_sf"/>
</dbReference>
<reference evidence="5 6" key="1">
    <citation type="journal article" date="2017" name="Nat. Ecol. Evol.">
        <title>Scallop genome provides insights into evolution of bilaterian karyotype and development.</title>
        <authorList>
            <person name="Wang S."/>
            <person name="Zhang J."/>
            <person name="Jiao W."/>
            <person name="Li J."/>
            <person name="Xun X."/>
            <person name="Sun Y."/>
            <person name="Guo X."/>
            <person name="Huan P."/>
            <person name="Dong B."/>
            <person name="Zhang L."/>
            <person name="Hu X."/>
            <person name="Sun X."/>
            <person name="Wang J."/>
            <person name="Zhao C."/>
            <person name="Wang Y."/>
            <person name="Wang D."/>
            <person name="Huang X."/>
            <person name="Wang R."/>
            <person name="Lv J."/>
            <person name="Li Y."/>
            <person name="Zhang Z."/>
            <person name="Liu B."/>
            <person name="Lu W."/>
            <person name="Hui Y."/>
            <person name="Liang J."/>
            <person name="Zhou Z."/>
            <person name="Hou R."/>
            <person name="Li X."/>
            <person name="Liu Y."/>
            <person name="Li H."/>
            <person name="Ning X."/>
            <person name="Lin Y."/>
            <person name="Zhao L."/>
            <person name="Xing Q."/>
            <person name="Dou J."/>
            <person name="Li Y."/>
            <person name="Mao J."/>
            <person name="Guo H."/>
            <person name="Dou H."/>
            <person name="Li T."/>
            <person name="Mu C."/>
            <person name="Jiang W."/>
            <person name="Fu Q."/>
            <person name="Fu X."/>
            <person name="Miao Y."/>
            <person name="Liu J."/>
            <person name="Yu Q."/>
            <person name="Li R."/>
            <person name="Liao H."/>
            <person name="Li X."/>
            <person name="Kong Y."/>
            <person name="Jiang Z."/>
            <person name="Chourrout D."/>
            <person name="Li R."/>
            <person name="Bao Z."/>
        </authorList>
    </citation>
    <scope>NUCLEOTIDE SEQUENCE [LARGE SCALE GENOMIC DNA]</scope>
    <source>
        <strain evidence="5 6">PY_sf001</strain>
    </source>
</reference>
<dbReference type="InterPro" id="IPR024771">
    <property type="entry name" value="SUZ"/>
</dbReference>
<evidence type="ECO:0000259" key="3">
    <source>
        <dbReference type="PROSITE" id="PS51061"/>
    </source>
</evidence>
<protein>
    <submittedName>
        <fullName evidence="5">R3H domain-containing protein 2</fullName>
    </submittedName>
</protein>
<comment type="caution">
    <text evidence="5">The sequence shown here is derived from an EMBL/GenBank/DDBJ whole genome shotgun (WGS) entry which is preliminary data.</text>
</comment>
<keyword evidence="6" id="KW-1185">Reference proteome</keyword>
<feature type="compositionally biased region" description="Low complexity" evidence="2">
    <location>
        <begin position="351"/>
        <end position="365"/>
    </location>
</feature>
<dbReference type="InterPro" id="IPR001374">
    <property type="entry name" value="R3H_dom"/>
</dbReference>
<feature type="region of interest" description="Disordered" evidence="2">
    <location>
        <begin position="324"/>
        <end position="366"/>
    </location>
</feature>
<gene>
    <name evidence="5" type="ORF">KP79_PYT04999</name>
</gene>
<organism evidence="5 6">
    <name type="scientific">Mizuhopecten yessoensis</name>
    <name type="common">Japanese scallop</name>
    <name type="synonym">Patinopecten yessoensis</name>
    <dbReference type="NCBI Taxonomy" id="6573"/>
    <lineage>
        <taxon>Eukaryota</taxon>
        <taxon>Metazoa</taxon>
        <taxon>Spiralia</taxon>
        <taxon>Lophotrochozoa</taxon>
        <taxon>Mollusca</taxon>
        <taxon>Bivalvia</taxon>
        <taxon>Autobranchia</taxon>
        <taxon>Pteriomorphia</taxon>
        <taxon>Pectinida</taxon>
        <taxon>Pectinoidea</taxon>
        <taxon>Pectinidae</taxon>
        <taxon>Mizuhopecten</taxon>
    </lineage>
</organism>
<keyword evidence="1" id="KW-0597">Phosphoprotein</keyword>
<feature type="region of interest" description="Disordered" evidence="2">
    <location>
        <begin position="913"/>
        <end position="968"/>
    </location>
</feature>
<feature type="domain" description="SUZ" evidence="4">
    <location>
        <begin position="244"/>
        <end position="317"/>
    </location>
</feature>
<dbReference type="PANTHER" id="PTHR15672">
    <property type="entry name" value="CAMP-REGULATED PHOSPHOPROTEIN 21 RELATED R3H DOMAIN CONTAINING PROTEIN"/>
    <property type="match status" value="1"/>
</dbReference>
<dbReference type="Proteomes" id="UP000242188">
    <property type="component" value="Unassembled WGS sequence"/>
</dbReference>
<name>A0A210Q2R9_MIZYE</name>
<dbReference type="PROSITE" id="PS51061">
    <property type="entry name" value="R3H"/>
    <property type="match status" value="1"/>
</dbReference>
<dbReference type="SMART" id="SM00393">
    <property type="entry name" value="R3H"/>
    <property type="match status" value="1"/>
</dbReference>
<accession>A0A210Q2R9</accession>
<dbReference type="AlphaFoldDB" id="A0A210Q2R9"/>
<dbReference type="EMBL" id="NEDP02005180">
    <property type="protein sequence ID" value="OWF43005.1"/>
    <property type="molecule type" value="Genomic_DNA"/>
</dbReference>
<feature type="region of interest" description="Disordered" evidence="2">
    <location>
        <begin position="397"/>
        <end position="452"/>
    </location>
</feature>
<evidence type="ECO:0000259" key="4">
    <source>
        <dbReference type="PROSITE" id="PS51673"/>
    </source>
</evidence>
<evidence type="ECO:0000256" key="1">
    <source>
        <dbReference type="ARBA" id="ARBA00022553"/>
    </source>
</evidence>
<feature type="compositionally biased region" description="Polar residues" evidence="2">
    <location>
        <begin position="104"/>
        <end position="134"/>
    </location>
</feature>
<feature type="region of interest" description="Disordered" evidence="2">
    <location>
        <begin position="1"/>
        <end position="157"/>
    </location>
</feature>
<dbReference type="GO" id="GO:0003676">
    <property type="term" value="F:nucleic acid binding"/>
    <property type="evidence" value="ECO:0007669"/>
    <property type="project" value="UniProtKB-UniRule"/>
</dbReference>
<dbReference type="CDD" id="cd02642">
    <property type="entry name" value="R3H_encore_like"/>
    <property type="match status" value="1"/>
</dbReference>
<feature type="compositionally biased region" description="Low complexity" evidence="2">
    <location>
        <begin position="429"/>
        <end position="442"/>
    </location>
</feature>
<dbReference type="SUPFAM" id="SSF82708">
    <property type="entry name" value="R3H domain"/>
    <property type="match status" value="1"/>
</dbReference>
<feature type="domain" description="R3H" evidence="3">
    <location>
        <begin position="180"/>
        <end position="243"/>
    </location>
</feature>
<feature type="compositionally biased region" description="Polar residues" evidence="2">
    <location>
        <begin position="921"/>
        <end position="935"/>
    </location>
</feature>